<feature type="domain" description="AB hydrolase-1" evidence="12">
    <location>
        <begin position="19"/>
        <end position="119"/>
    </location>
</feature>
<dbReference type="Gene3D" id="3.40.50.1820">
    <property type="entry name" value="alpha/beta hydrolase"/>
    <property type="match status" value="1"/>
</dbReference>
<name>A0A8T0EAT3_ARGBR</name>
<sequence length="139" mass="15853">MQLKYDVYIPKYVNNSLAPIILLHSMLETKKTWLHIAPEIIKFTGRKAYAIDARNHGESPWTDEYSIDAMTNDLEEFLLQHKINKIILVGHSIGGKVAIQYTFRKPQSVEKLIIEDSTPRNFIKGGGRSVTLGLNMLKN</sequence>
<dbReference type="EMBL" id="JABXBU010002230">
    <property type="protein sequence ID" value="KAF8767962.1"/>
    <property type="molecule type" value="Genomic_DNA"/>
</dbReference>
<evidence type="ECO:0000256" key="4">
    <source>
        <dbReference type="ARBA" id="ARBA00042703"/>
    </source>
</evidence>
<dbReference type="Pfam" id="PF00561">
    <property type="entry name" value="Abhydrolase_1"/>
    <property type="match status" value="1"/>
</dbReference>
<comment type="catalytic activity">
    <reaction evidence="9">
        <text>1,2-didecanoylglycerol + H2O = decanoylglycerol + decanoate + H(+)</text>
        <dbReference type="Rhea" id="RHEA:48596"/>
        <dbReference type="ChEBI" id="CHEBI:11152"/>
        <dbReference type="ChEBI" id="CHEBI:15377"/>
        <dbReference type="ChEBI" id="CHEBI:15378"/>
        <dbReference type="ChEBI" id="CHEBI:27689"/>
        <dbReference type="ChEBI" id="CHEBI:90605"/>
    </reaction>
</comment>
<evidence type="ECO:0000256" key="9">
    <source>
        <dbReference type="ARBA" id="ARBA00048504"/>
    </source>
</evidence>
<dbReference type="EC" id="3.1.1.116" evidence="3"/>
<evidence type="ECO:0000256" key="2">
    <source>
        <dbReference type="ARBA" id="ARBA00022801"/>
    </source>
</evidence>
<gene>
    <name evidence="13" type="ORF">HNY73_020831</name>
</gene>
<organism evidence="13 14">
    <name type="scientific">Argiope bruennichi</name>
    <name type="common">Wasp spider</name>
    <name type="synonym">Aranea bruennichi</name>
    <dbReference type="NCBI Taxonomy" id="94029"/>
    <lineage>
        <taxon>Eukaryota</taxon>
        <taxon>Metazoa</taxon>
        <taxon>Ecdysozoa</taxon>
        <taxon>Arthropoda</taxon>
        <taxon>Chelicerata</taxon>
        <taxon>Arachnida</taxon>
        <taxon>Araneae</taxon>
        <taxon>Araneomorphae</taxon>
        <taxon>Entelegynae</taxon>
        <taxon>Araneoidea</taxon>
        <taxon>Araneidae</taxon>
        <taxon>Argiope</taxon>
    </lineage>
</organism>
<keyword evidence="14" id="KW-1185">Reference proteome</keyword>
<evidence type="ECO:0000259" key="12">
    <source>
        <dbReference type="Pfam" id="PF00561"/>
    </source>
</evidence>
<evidence type="ECO:0000256" key="1">
    <source>
        <dbReference type="ARBA" id="ARBA00008645"/>
    </source>
</evidence>
<dbReference type="InterPro" id="IPR029058">
    <property type="entry name" value="AB_hydrolase_fold"/>
</dbReference>
<keyword evidence="2" id="KW-0378">Hydrolase</keyword>
<dbReference type="Proteomes" id="UP000807504">
    <property type="component" value="Unassembled WGS sequence"/>
</dbReference>
<evidence type="ECO:0000313" key="14">
    <source>
        <dbReference type="Proteomes" id="UP000807504"/>
    </source>
</evidence>
<protein>
    <recommendedName>
        <fullName evidence="7">sn-1-specific diacylglycerol lipase ABHD11</fullName>
        <ecNumber evidence="3">3.1.1.116</ecNumber>
    </recommendedName>
    <alternativeName>
        <fullName evidence="4">Alpha/beta hydrolase domain-containing protein 11</fullName>
    </alternativeName>
</protein>
<dbReference type="SUPFAM" id="SSF53474">
    <property type="entry name" value="alpha/beta-Hydrolases"/>
    <property type="match status" value="1"/>
</dbReference>
<reference evidence="13" key="1">
    <citation type="journal article" date="2020" name="bioRxiv">
        <title>Chromosome-level reference genome of the European wasp spider Argiope bruennichi: a resource for studies on range expansion and evolutionary adaptation.</title>
        <authorList>
            <person name="Sheffer M.M."/>
            <person name="Hoppe A."/>
            <person name="Krehenwinkel H."/>
            <person name="Uhl G."/>
            <person name="Kuss A.W."/>
            <person name="Jensen L."/>
            <person name="Jensen C."/>
            <person name="Gillespie R.G."/>
            <person name="Hoff K.J."/>
            <person name="Prost S."/>
        </authorList>
    </citation>
    <scope>NUCLEOTIDE SEQUENCE</scope>
</reference>
<comment type="catalytic activity">
    <reaction evidence="11">
        <text>1-octadecanoyl-2-(5Z,8Z,11Z,14Z-eicosatetraenoyl)-sn-glycerol + H2O = 2-(5Z,8Z,11Z,14Z-eicosatetraenoyl)-glycerol + octadecanoate + H(+)</text>
        <dbReference type="Rhea" id="RHEA:38507"/>
        <dbReference type="ChEBI" id="CHEBI:15377"/>
        <dbReference type="ChEBI" id="CHEBI:15378"/>
        <dbReference type="ChEBI" id="CHEBI:25629"/>
        <dbReference type="ChEBI" id="CHEBI:52392"/>
        <dbReference type="ChEBI" id="CHEBI:75728"/>
    </reaction>
</comment>
<reference evidence="13" key="2">
    <citation type="submission" date="2020-06" db="EMBL/GenBank/DDBJ databases">
        <authorList>
            <person name="Sheffer M."/>
        </authorList>
    </citation>
    <scope>NUCLEOTIDE SEQUENCE</scope>
</reference>
<comment type="caution">
    <text evidence="13">The sequence shown here is derived from an EMBL/GenBank/DDBJ whole genome shotgun (WGS) entry which is preliminary data.</text>
</comment>
<evidence type="ECO:0000256" key="11">
    <source>
        <dbReference type="ARBA" id="ARBA00048919"/>
    </source>
</evidence>
<accession>A0A8T0EAT3</accession>
<dbReference type="InterPro" id="IPR000073">
    <property type="entry name" value="AB_hydrolase_1"/>
</dbReference>
<comment type="similarity">
    <text evidence="1">Belongs to the AB hydrolase superfamily.</text>
</comment>
<evidence type="ECO:0000256" key="5">
    <source>
        <dbReference type="ARBA" id="ARBA00043667"/>
    </source>
</evidence>
<dbReference type="AlphaFoldDB" id="A0A8T0EAT3"/>
<dbReference type="PANTHER" id="PTHR46118:SF4">
    <property type="entry name" value="PROTEIN ABHD11"/>
    <property type="match status" value="1"/>
</dbReference>
<dbReference type="GO" id="GO:0016787">
    <property type="term" value="F:hydrolase activity"/>
    <property type="evidence" value="ECO:0007669"/>
    <property type="project" value="UniProtKB-KW"/>
</dbReference>
<comment type="catalytic activity">
    <reaction evidence="6">
        <text>a 1,3-diacyl-sn-glycerol + H2O = a 1-acyl-sn-glycerol + a fatty acid + H(+)</text>
        <dbReference type="Rhea" id="RHEA:38503"/>
        <dbReference type="ChEBI" id="CHEBI:15377"/>
        <dbReference type="ChEBI" id="CHEBI:15378"/>
        <dbReference type="ChEBI" id="CHEBI:28868"/>
        <dbReference type="ChEBI" id="CHEBI:64683"/>
        <dbReference type="ChEBI" id="CHEBI:77272"/>
    </reaction>
</comment>
<evidence type="ECO:0000256" key="10">
    <source>
        <dbReference type="ARBA" id="ARBA00048513"/>
    </source>
</evidence>
<evidence type="ECO:0000256" key="8">
    <source>
        <dbReference type="ARBA" id="ARBA00048283"/>
    </source>
</evidence>
<comment type="catalytic activity">
    <reaction evidence="5">
        <text>a 1,2-diacyl-sn-glycerol + H2O = a 2-acylglycerol + a fatty acid + H(+)</text>
        <dbReference type="Rhea" id="RHEA:33275"/>
        <dbReference type="ChEBI" id="CHEBI:15377"/>
        <dbReference type="ChEBI" id="CHEBI:15378"/>
        <dbReference type="ChEBI" id="CHEBI:17389"/>
        <dbReference type="ChEBI" id="CHEBI:17815"/>
        <dbReference type="ChEBI" id="CHEBI:28868"/>
        <dbReference type="EC" id="3.1.1.116"/>
    </reaction>
</comment>
<evidence type="ECO:0000256" key="7">
    <source>
        <dbReference type="ARBA" id="ARBA00044064"/>
    </source>
</evidence>
<evidence type="ECO:0000256" key="6">
    <source>
        <dbReference type="ARBA" id="ARBA00043742"/>
    </source>
</evidence>
<evidence type="ECO:0000313" key="13">
    <source>
        <dbReference type="EMBL" id="KAF8767962.1"/>
    </source>
</evidence>
<dbReference type="PANTHER" id="PTHR46118">
    <property type="entry name" value="PROTEIN ABHD11"/>
    <property type="match status" value="1"/>
</dbReference>
<comment type="catalytic activity">
    <reaction evidence="8">
        <text>1-octadecanoyl-2-(4Z,7Z,10Z,13Z,16Z,19Z-docosahexaenoyl)-sn-glycerol + H2O = 2-(4Z,7Z,10Z,13Z,16Z,19Z-docosahexaenoyl)-glycerol + octadecanoate + H(+)</text>
        <dbReference type="Rhea" id="RHEA:77107"/>
        <dbReference type="ChEBI" id="CHEBI:15377"/>
        <dbReference type="ChEBI" id="CHEBI:15378"/>
        <dbReference type="ChEBI" id="CHEBI:25629"/>
        <dbReference type="ChEBI" id="CHEBI:77129"/>
        <dbReference type="ChEBI" id="CHEBI:186738"/>
    </reaction>
</comment>
<evidence type="ECO:0000256" key="3">
    <source>
        <dbReference type="ARBA" id="ARBA00026104"/>
    </source>
</evidence>
<comment type="catalytic activity">
    <reaction evidence="10">
        <text>1-octadecanoyl-2-(9Z-octadecenoyl)-sn-glycerol + H2O = 2-(9Z-octadecenoyl)-glycerol + octadecanoate + H(+)</text>
        <dbReference type="Rhea" id="RHEA:77103"/>
        <dbReference type="ChEBI" id="CHEBI:15377"/>
        <dbReference type="ChEBI" id="CHEBI:15378"/>
        <dbReference type="ChEBI" id="CHEBI:25629"/>
        <dbReference type="ChEBI" id="CHEBI:73990"/>
        <dbReference type="ChEBI" id="CHEBI:75468"/>
    </reaction>
</comment>
<proteinExistence type="inferred from homology"/>